<dbReference type="PANTHER" id="PTHR37309:SF1">
    <property type="entry name" value="SLR0284 PROTEIN"/>
    <property type="match status" value="1"/>
</dbReference>
<protein>
    <submittedName>
        <fullName evidence="2">Phage holin family protein</fullName>
    </submittedName>
</protein>
<keyword evidence="3" id="KW-1185">Reference proteome</keyword>
<evidence type="ECO:0000256" key="1">
    <source>
        <dbReference type="SAM" id="Phobius"/>
    </source>
</evidence>
<accession>A0A7X8TI52</accession>
<comment type="caution">
    <text evidence="2">The sequence shown here is derived from an EMBL/GenBank/DDBJ whole genome shotgun (WGS) entry which is preliminary data.</text>
</comment>
<organism evidence="2 3">
    <name type="scientific">Nesterenkonia sedimenti</name>
    <dbReference type="NCBI Taxonomy" id="1463632"/>
    <lineage>
        <taxon>Bacteria</taxon>
        <taxon>Bacillati</taxon>
        <taxon>Actinomycetota</taxon>
        <taxon>Actinomycetes</taxon>
        <taxon>Micrococcales</taxon>
        <taxon>Micrococcaceae</taxon>
        <taxon>Nesterenkonia</taxon>
    </lineage>
</organism>
<feature type="transmembrane region" description="Helical" evidence="1">
    <location>
        <begin position="105"/>
        <end position="128"/>
    </location>
</feature>
<feature type="transmembrane region" description="Helical" evidence="1">
    <location>
        <begin position="64"/>
        <end position="85"/>
    </location>
</feature>
<keyword evidence="1" id="KW-0812">Transmembrane</keyword>
<proteinExistence type="predicted"/>
<evidence type="ECO:0000313" key="3">
    <source>
        <dbReference type="Proteomes" id="UP000523139"/>
    </source>
</evidence>
<reference evidence="2 3" key="1">
    <citation type="submission" date="2020-04" db="EMBL/GenBank/DDBJ databases">
        <title>Nesterenkonia sp. nov., isolated from marine sediment.</title>
        <authorList>
            <person name="Zhang G."/>
        </authorList>
    </citation>
    <scope>NUCLEOTIDE SEQUENCE [LARGE SCALE GENOMIC DNA]</scope>
    <source>
        <strain evidence="2 3">MY13</strain>
    </source>
</reference>
<feature type="transmembrane region" description="Helical" evidence="1">
    <location>
        <begin position="37"/>
        <end position="57"/>
    </location>
</feature>
<dbReference type="PANTHER" id="PTHR37309">
    <property type="entry name" value="SLR0284 PROTEIN"/>
    <property type="match status" value="1"/>
</dbReference>
<dbReference type="AlphaFoldDB" id="A0A7X8TI52"/>
<dbReference type="InterPro" id="IPR007165">
    <property type="entry name" value="Phage_holin_4_2"/>
</dbReference>
<dbReference type="EMBL" id="JABAHY010000002">
    <property type="protein sequence ID" value="NLS09149.1"/>
    <property type="molecule type" value="Genomic_DNA"/>
</dbReference>
<dbReference type="Proteomes" id="UP000523139">
    <property type="component" value="Unassembled WGS sequence"/>
</dbReference>
<name>A0A7X8TI52_9MICC</name>
<keyword evidence="1" id="KW-1133">Transmembrane helix</keyword>
<keyword evidence="1" id="KW-0472">Membrane</keyword>
<dbReference type="Pfam" id="PF04020">
    <property type="entry name" value="Phage_holin_4_2"/>
    <property type="match status" value="1"/>
</dbReference>
<sequence>MITLVRILLAIALNALALAAATLLPGLSISGFSQEPGAVILAYLFVGAVFGVINVTLKPIIQILSLPITCLTLGLFAIVINAAMLSLTSWLVSPFPGVEFEIRQFFFDAILGAIIISIVSGLLNRFVIGAARA</sequence>
<evidence type="ECO:0000313" key="2">
    <source>
        <dbReference type="EMBL" id="NLS09149.1"/>
    </source>
</evidence>
<gene>
    <name evidence="2" type="ORF">HGQ17_03835</name>
</gene>